<accession>A0A6I6INV2</accession>
<reference evidence="2" key="1">
    <citation type="submission" date="2018-12" db="EMBL/GenBank/DDBJ databases">
        <title>Complete genome sequence of Roseovarius sp. MME-070.</title>
        <authorList>
            <person name="Nam Y.-D."/>
            <person name="Kang J."/>
            <person name="Chung W.-H."/>
            <person name="Park Y.S."/>
        </authorList>
    </citation>
    <scope>NUCLEOTIDE SEQUENCE [LARGE SCALE GENOMIC DNA]</scope>
    <source>
        <strain evidence="2">MME-070</strain>
    </source>
</reference>
<sequence length="105" mass="11513">MNDLENGSTGEVPLMLPAYLAQPEEKWVSVLNQASTGDLNAAETLHEAFLPEWAWEISINSKDEKPGAFAHVAYSDQSFMAWNGKPARAWLKALLKALIAENGKA</sequence>
<organism evidence="1 2">
    <name type="scientific">Roseovarius faecimaris</name>
    <dbReference type="NCBI Taxonomy" id="2494550"/>
    <lineage>
        <taxon>Bacteria</taxon>
        <taxon>Pseudomonadati</taxon>
        <taxon>Pseudomonadota</taxon>
        <taxon>Alphaproteobacteria</taxon>
        <taxon>Rhodobacterales</taxon>
        <taxon>Roseobacteraceae</taxon>
        <taxon>Roseovarius</taxon>
    </lineage>
</organism>
<dbReference type="KEGG" id="rom:EI983_10740"/>
<protein>
    <submittedName>
        <fullName evidence="1">Uncharacterized protein</fullName>
    </submittedName>
</protein>
<evidence type="ECO:0000313" key="2">
    <source>
        <dbReference type="Proteomes" id="UP000428330"/>
    </source>
</evidence>
<name>A0A6I6INV2_9RHOB</name>
<evidence type="ECO:0000313" key="1">
    <source>
        <dbReference type="EMBL" id="QGX98719.1"/>
    </source>
</evidence>
<dbReference type="EMBL" id="CP034348">
    <property type="protein sequence ID" value="QGX98719.1"/>
    <property type="molecule type" value="Genomic_DNA"/>
</dbReference>
<dbReference type="AlphaFoldDB" id="A0A6I6INV2"/>
<dbReference type="RefSeq" id="WP_157707403.1">
    <property type="nucleotide sequence ID" value="NZ_CP034348.1"/>
</dbReference>
<keyword evidence="2" id="KW-1185">Reference proteome</keyword>
<dbReference type="Proteomes" id="UP000428330">
    <property type="component" value="Chromosome"/>
</dbReference>
<gene>
    <name evidence="1" type="ORF">EI983_10740</name>
</gene>
<proteinExistence type="predicted"/>